<keyword evidence="1" id="KW-0378">Hydrolase</keyword>
<sequence>MRAYVLVTAAAIGLAAAIVGAATIPHRMAAAPSWLAPVPSPAPVAATTAAKPRPQGPPTRVRLPRIGVDSPLVRLGLDKAGKLEAPTVYDKAGWYSGGPSPGDIGPAVLAGHVDSKAGPAVFYRLHELKAGDKIEVQRGRDTVTFTVTGVTRHPKDRFPTAAVYGPTPGPELRLVTCGGVFDRVRNSYRDNIVVFAVTQPTDVIPKSAVG</sequence>
<dbReference type="AlphaFoldDB" id="A0A6V8KPI3"/>
<dbReference type="Gene3D" id="2.40.260.10">
    <property type="entry name" value="Sortase"/>
    <property type="match status" value="1"/>
</dbReference>
<gene>
    <name evidence="3" type="ORF">Phou_099340</name>
</gene>
<evidence type="ECO:0008006" key="5">
    <source>
        <dbReference type="Google" id="ProtNLM"/>
    </source>
</evidence>
<dbReference type="Proteomes" id="UP000482800">
    <property type="component" value="Unassembled WGS sequence"/>
</dbReference>
<feature type="compositionally biased region" description="Low complexity" evidence="2">
    <location>
        <begin position="42"/>
        <end position="53"/>
    </location>
</feature>
<keyword evidence="4" id="KW-1185">Reference proteome</keyword>
<evidence type="ECO:0000313" key="4">
    <source>
        <dbReference type="Proteomes" id="UP000482800"/>
    </source>
</evidence>
<dbReference type="Pfam" id="PF04203">
    <property type="entry name" value="Sortase"/>
    <property type="match status" value="1"/>
</dbReference>
<reference evidence="3 4" key="2">
    <citation type="submission" date="2020-03" db="EMBL/GenBank/DDBJ databases">
        <authorList>
            <person name="Ichikawa N."/>
            <person name="Kimura A."/>
            <person name="Kitahashi Y."/>
            <person name="Uohara A."/>
        </authorList>
    </citation>
    <scope>NUCLEOTIDE SEQUENCE [LARGE SCALE GENOMIC DNA]</scope>
    <source>
        <strain evidence="3 4">NBRC 108639</strain>
    </source>
</reference>
<name>A0A6V8KPI3_9ACTN</name>
<dbReference type="CDD" id="cd05829">
    <property type="entry name" value="Sortase_F"/>
    <property type="match status" value="1"/>
</dbReference>
<dbReference type="EMBL" id="BLPF01000004">
    <property type="protein sequence ID" value="GFJ85754.1"/>
    <property type="molecule type" value="Genomic_DNA"/>
</dbReference>
<accession>A0A6V8KPI3</accession>
<comment type="caution">
    <text evidence="3">The sequence shown here is derived from an EMBL/GenBank/DDBJ whole genome shotgun (WGS) entry which is preliminary data.</text>
</comment>
<proteinExistence type="predicted"/>
<protein>
    <recommendedName>
        <fullName evidence="5">Class F sortase</fullName>
    </recommendedName>
</protein>
<dbReference type="SUPFAM" id="SSF63817">
    <property type="entry name" value="Sortase"/>
    <property type="match status" value="1"/>
</dbReference>
<dbReference type="RefSeq" id="WP_246274728.1">
    <property type="nucleotide sequence ID" value="NZ_BAABGO010000002.1"/>
</dbReference>
<evidence type="ECO:0000256" key="1">
    <source>
        <dbReference type="ARBA" id="ARBA00022801"/>
    </source>
</evidence>
<feature type="region of interest" description="Disordered" evidence="2">
    <location>
        <begin position="42"/>
        <end position="64"/>
    </location>
</feature>
<organism evidence="3 4">
    <name type="scientific">Phytohabitans houttuyneae</name>
    <dbReference type="NCBI Taxonomy" id="1076126"/>
    <lineage>
        <taxon>Bacteria</taxon>
        <taxon>Bacillati</taxon>
        <taxon>Actinomycetota</taxon>
        <taxon>Actinomycetes</taxon>
        <taxon>Micromonosporales</taxon>
        <taxon>Micromonosporaceae</taxon>
    </lineage>
</organism>
<reference evidence="3 4" key="1">
    <citation type="submission" date="2020-03" db="EMBL/GenBank/DDBJ databases">
        <title>Whole genome shotgun sequence of Phytohabitans houttuyneae NBRC 108639.</title>
        <authorList>
            <person name="Komaki H."/>
            <person name="Tamura T."/>
        </authorList>
    </citation>
    <scope>NUCLEOTIDE SEQUENCE [LARGE SCALE GENOMIC DNA]</scope>
    <source>
        <strain evidence="3 4">NBRC 108639</strain>
    </source>
</reference>
<dbReference type="InterPro" id="IPR005754">
    <property type="entry name" value="Sortase"/>
</dbReference>
<dbReference type="InterPro" id="IPR042001">
    <property type="entry name" value="Sortase_F"/>
</dbReference>
<dbReference type="InterPro" id="IPR023365">
    <property type="entry name" value="Sortase_dom-sf"/>
</dbReference>
<evidence type="ECO:0000313" key="3">
    <source>
        <dbReference type="EMBL" id="GFJ85754.1"/>
    </source>
</evidence>
<evidence type="ECO:0000256" key="2">
    <source>
        <dbReference type="SAM" id="MobiDB-lite"/>
    </source>
</evidence>
<dbReference type="GO" id="GO:0016787">
    <property type="term" value="F:hydrolase activity"/>
    <property type="evidence" value="ECO:0007669"/>
    <property type="project" value="UniProtKB-KW"/>
</dbReference>
<dbReference type="NCBIfam" id="NF033748">
    <property type="entry name" value="class_F_sortase"/>
    <property type="match status" value="1"/>
</dbReference>